<reference evidence="2" key="1">
    <citation type="journal article" date="2017" name="Plant J.">
        <title>The pomegranate (Punica granatum L.) genome and the genomics of punicalagin biosynthesis.</title>
        <authorList>
            <person name="Qin G."/>
            <person name="Xu C."/>
            <person name="Ming R."/>
            <person name="Tang H."/>
            <person name="Guyot R."/>
            <person name="Kramer E.M."/>
            <person name="Hu Y."/>
            <person name="Yi X."/>
            <person name="Qi Y."/>
            <person name="Xu X."/>
            <person name="Gao Z."/>
            <person name="Pan H."/>
            <person name="Jian J."/>
            <person name="Tian Y."/>
            <person name="Yue Z."/>
            <person name="Xu Y."/>
        </authorList>
    </citation>
    <scope>NUCLEOTIDE SEQUENCE [LARGE SCALE GENOMIC DNA]</scope>
    <source>
        <strain evidence="2">cv. Dabenzi</strain>
    </source>
</reference>
<comment type="caution">
    <text evidence="1">The sequence shown here is derived from an EMBL/GenBank/DDBJ whole genome shotgun (WGS) entry which is preliminary data.</text>
</comment>
<evidence type="ECO:0000313" key="1">
    <source>
        <dbReference type="EMBL" id="OWM73704.1"/>
    </source>
</evidence>
<name>A0A218WLJ8_PUNGR</name>
<dbReference type="Proteomes" id="UP000197138">
    <property type="component" value="Unassembled WGS sequence"/>
</dbReference>
<dbReference type="AlphaFoldDB" id="A0A218WLJ8"/>
<organism evidence="1 2">
    <name type="scientific">Punica granatum</name>
    <name type="common">Pomegranate</name>
    <dbReference type="NCBI Taxonomy" id="22663"/>
    <lineage>
        <taxon>Eukaryota</taxon>
        <taxon>Viridiplantae</taxon>
        <taxon>Streptophyta</taxon>
        <taxon>Embryophyta</taxon>
        <taxon>Tracheophyta</taxon>
        <taxon>Spermatophyta</taxon>
        <taxon>Magnoliopsida</taxon>
        <taxon>eudicotyledons</taxon>
        <taxon>Gunneridae</taxon>
        <taxon>Pentapetalae</taxon>
        <taxon>rosids</taxon>
        <taxon>malvids</taxon>
        <taxon>Myrtales</taxon>
        <taxon>Lythraceae</taxon>
        <taxon>Punica</taxon>
    </lineage>
</organism>
<dbReference type="EMBL" id="MTKT01003950">
    <property type="protein sequence ID" value="OWM73704.1"/>
    <property type="molecule type" value="Genomic_DNA"/>
</dbReference>
<accession>A0A218WLJ8</accession>
<gene>
    <name evidence="1" type="ORF">CDL15_Pgr026808</name>
</gene>
<evidence type="ECO:0000313" key="2">
    <source>
        <dbReference type="Proteomes" id="UP000197138"/>
    </source>
</evidence>
<protein>
    <submittedName>
        <fullName evidence="1">Uncharacterized protein</fullName>
    </submittedName>
</protein>
<sequence length="84" mass="9532">MGYLFEGLKTEELGSVRNRKLDLLNSLANLEVFVRKLKDIKLVTKLRDKHGFQGFVAIDPNGISHRTVKPLKKGIVAVNLEYHT</sequence>
<proteinExistence type="predicted"/>